<dbReference type="InterPro" id="IPR036869">
    <property type="entry name" value="J_dom_sf"/>
</dbReference>
<name>A0A2K8NUU7_9MOLU</name>
<dbReference type="PRINTS" id="PR00625">
    <property type="entry name" value="JDOMAIN"/>
</dbReference>
<accession>A0A2K8NUU7</accession>
<comment type="subunit">
    <text evidence="9">Homodimer.</text>
</comment>
<dbReference type="GO" id="GO:0009408">
    <property type="term" value="P:response to heat"/>
    <property type="evidence" value="ECO:0007669"/>
    <property type="project" value="InterPro"/>
</dbReference>
<evidence type="ECO:0000256" key="4">
    <source>
        <dbReference type="ARBA" id="ARBA00022833"/>
    </source>
</evidence>
<feature type="binding site" evidence="9">
    <location>
        <position position="176"/>
    </location>
    <ligand>
        <name>Zn(2+)</name>
        <dbReference type="ChEBI" id="CHEBI:29105"/>
        <label>2</label>
    </ligand>
</feature>
<dbReference type="Gene3D" id="1.10.287.110">
    <property type="entry name" value="DnaJ domain"/>
    <property type="match status" value="1"/>
</dbReference>
<protein>
    <recommendedName>
        <fullName evidence="8 9">Chaperone protein DnaJ</fullName>
    </recommendedName>
</protein>
<dbReference type="Gene3D" id="2.60.260.20">
    <property type="entry name" value="Urease metallochaperone UreE, N-terminal domain"/>
    <property type="match status" value="2"/>
</dbReference>
<dbReference type="PROSITE" id="PS50076">
    <property type="entry name" value="DNAJ_2"/>
    <property type="match status" value="1"/>
</dbReference>
<keyword evidence="11" id="KW-1185">Reference proteome</keyword>
<dbReference type="Gene3D" id="2.10.230.10">
    <property type="entry name" value="Heat shock protein DnaJ, cysteine-rich domain"/>
    <property type="match status" value="1"/>
</dbReference>
<evidence type="ECO:0000313" key="10">
    <source>
        <dbReference type="EMBL" id="ATZ16403.1"/>
    </source>
</evidence>
<proteinExistence type="inferred from homology"/>
<evidence type="ECO:0000256" key="9">
    <source>
        <dbReference type="HAMAP-Rule" id="MF_01152"/>
    </source>
</evidence>
<comment type="domain">
    <text evidence="9">The J domain is necessary and sufficient to stimulate DnaK ATPase activity. Zinc center 1 plays an important role in the autonomous, DnaK-independent chaperone activity of DnaJ. Zinc center 2 is essential for interaction with DnaK and for DnaJ activity.</text>
</comment>
<dbReference type="CDD" id="cd10747">
    <property type="entry name" value="DnaJ_C"/>
    <property type="match status" value="1"/>
</dbReference>
<keyword evidence="9" id="KW-0346">Stress response</keyword>
<feature type="binding site" evidence="9">
    <location>
        <position position="216"/>
    </location>
    <ligand>
        <name>Zn(2+)</name>
        <dbReference type="ChEBI" id="CHEBI:29105"/>
        <label>1</label>
    </ligand>
</feature>
<dbReference type="Proteomes" id="UP000232222">
    <property type="component" value="Chromosome"/>
</dbReference>
<keyword evidence="1 9" id="KW-0479">Metal-binding</keyword>
<keyword evidence="3 9" id="KW-0863">Zinc-finger</keyword>
<dbReference type="OrthoDB" id="9779889at2"/>
<dbReference type="InterPro" id="IPR012724">
    <property type="entry name" value="DnaJ"/>
</dbReference>
<reference evidence="10 11" key="1">
    <citation type="submission" date="2017-11" db="EMBL/GenBank/DDBJ databases">
        <title>Genome sequence of Entomoplasma freundtii BARC 318 (ATCC 51999).</title>
        <authorList>
            <person name="Lo W.-S."/>
            <person name="Gasparich G.E."/>
            <person name="Kuo C.-H."/>
        </authorList>
    </citation>
    <scope>NUCLEOTIDE SEQUENCE [LARGE SCALE GENOMIC DNA]</scope>
    <source>
        <strain evidence="10 11">BARC 318</strain>
    </source>
</reference>
<gene>
    <name evidence="9 10" type="primary">dnaJ</name>
    <name evidence="10" type="ORF">EFREU_v1c03770</name>
</gene>
<feature type="binding site" evidence="9">
    <location>
        <position position="205"/>
    </location>
    <ligand>
        <name>Zn(2+)</name>
        <dbReference type="ChEBI" id="CHEBI:29105"/>
        <label>2</label>
    </ligand>
</feature>
<dbReference type="PANTHER" id="PTHR43096">
    <property type="entry name" value="DNAJ HOMOLOG 1, MITOCHONDRIAL-RELATED"/>
    <property type="match status" value="1"/>
</dbReference>
<feature type="binding site" evidence="9">
    <location>
        <position position="219"/>
    </location>
    <ligand>
        <name>Zn(2+)</name>
        <dbReference type="ChEBI" id="CHEBI:29105"/>
        <label>1</label>
    </ligand>
</feature>
<dbReference type="EMBL" id="CP024962">
    <property type="protein sequence ID" value="ATZ16403.1"/>
    <property type="molecule type" value="Genomic_DNA"/>
</dbReference>
<dbReference type="Pfam" id="PF00684">
    <property type="entry name" value="DnaJ_CXXCXGXG"/>
    <property type="match status" value="1"/>
</dbReference>
<comment type="subcellular location">
    <subcellularLocation>
        <location evidence="9">Cytoplasm</location>
    </subcellularLocation>
</comment>
<dbReference type="SUPFAM" id="SSF46565">
    <property type="entry name" value="Chaperone J-domain"/>
    <property type="match status" value="1"/>
</dbReference>
<dbReference type="InterPro" id="IPR001305">
    <property type="entry name" value="HSP_DnaJ_Cys-rich_dom"/>
</dbReference>
<keyword evidence="4 9" id="KW-0862">Zinc</keyword>
<dbReference type="GO" id="GO:0008270">
    <property type="term" value="F:zinc ion binding"/>
    <property type="evidence" value="ECO:0007669"/>
    <property type="project" value="UniProtKB-UniRule"/>
</dbReference>
<dbReference type="Pfam" id="PF00226">
    <property type="entry name" value="DnaJ"/>
    <property type="match status" value="1"/>
</dbReference>
<dbReference type="Pfam" id="PF01556">
    <property type="entry name" value="DnaJ_C"/>
    <property type="match status" value="1"/>
</dbReference>
<keyword evidence="5 9" id="KW-0143">Chaperone</keyword>
<comment type="cofactor">
    <cofactor evidence="9">
        <name>Zn(2+)</name>
        <dbReference type="ChEBI" id="CHEBI:29105"/>
    </cofactor>
    <text evidence="9">Binds 2 Zn(2+) ions per monomer.</text>
</comment>
<dbReference type="SMART" id="SM00271">
    <property type="entry name" value="DnaJ"/>
    <property type="match status" value="1"/>
</dbReference>
<dbReference type="GO" id="GO:0042026">
    <property type="term" value="P:protein refolding"/>
    <property type="evidence" value="ECO:0007669"/>
    <property type="project" value="TreeGrafter"/>
</dbReference>
<evidence type="ECO:0000256" key="8">
    <source>
        <dbReference type="ARBA" id="ARBA00067609"/>
    </source>
</evidence>
<feature type="binding site" evidence="9">
    <location>
        <position position="179"/>
    </location>
    <ligand>
        <name>Zn(2+)</name>
        <dbReference type="ChEBI" id="CHEBI:29105"/>
        <label>2</label>
    </ligand>
</feature>
<dbReference type="NCBIfam" id="NF008035">
    <property type="entry name" value="PRK10767.1"/>
    <property type="match status" value="1"/>
</dbReference>
<dbReference type="RefSeq" id="WP_100609352.1">
    <property type="nucleotide sequence ID" value="NZ_CP024962.1"/>
</dbReference>
<dbReference type="GO" id="GO:0005737">
    <property type="term" value="C:cytoplasm"/>
    <property type="evidence" value="ECO:0007669"/>
    <property type="project" value="UniProtKB-SubCell"/>
</dbReference>
<dbReference type="NCBIfam" id="TIGR02349">
    <property type="entry name" value="DnaJ_bact"/>
    <property type="match status" value="1"/>
</dbReference>
<comment type="caution">
    <text evidence="9">Lacks conserved residue(s) required for the propagation of feature annotation.</text>
</comment>
<dbReference type="InterPro" id="IPR002939">
    <property type="entry name" value="DnaJ_C"/>
</dbReference>
<keyword evidence="9" id="KW-0963">Cytoplasm</keyword>
<evidence type="ECO:0000256" key="7">
    <source>
        <dbReference type="ARBA" id="ARBA00061004"/>
    </source>
</evidence>
<comment type="function">
    <text evidence="6 9">Participates actively in the response to hyperosmotic and heat shock by preventing the aggregation of stress-denatured proteins and by disaggregating proteins, also in an autonomous, DnaK-independent fashion. Unfolded proteins bind initially to DnaJ; upon interaction with the DnaJ-bound protein, DnaK hydrolyzes its bound ATP, resulting in the formation of a stable complex. GrpE releases ADP from DnaK; ATP binding to DnaK triggers the release of the substrate protein, thus completing the reaction cycle. Several rounds of ATP-dependent interactions between DnaJ, DnaK and GrpE are required for fully efficient folding. Also involved, together with DnaK and GrpE, in the DNA replication of plasmids through activation of initiation proteins.</text>
</comment>
<dbReference type="InterPro" id="IPR008971">
    <property type="entry name" value="HSP40/DnaJ_pept-bd"/>
</dbReference>
<evidence type="ECO:0000256" key="6">
    <source>
        <dbReference type="ARBA" id="ARBA00053423"/>
    </source>
</evidence>
<feature type="binding site" evidence="9">
    <location>
        <position position="202"/>
    </location>
    <ligand>
        <name>Zn(2+)</name>
        <dbReference type="ChEBI" id="CHEBI:29105"/>
        <label>2</label>
    </ligand>
</feature>
<dbReference type="GO" id="GO:0031072">
    <property type="term" value="F:heat shock protein binding"/>
    <property type="evidence" value="ECO:0007669"/>
    <property type="project" value="InterPro"/>
</dbReference>
<dbReference type="SUPFAM" id="SSF49493">
    <property type="entry name" value="HSP40/DnaJ peptide-binding domain"/>
    <property type="match status" value="2"/>
</dbReference>
<feature type="binding site" evidence="9">
    <location>
        <position position="159"/>
    </location>
    <ligand>
        <name>Zn(2+)</name>
        <dbReference type="ChEBI" id="CHEBI:29105"/>
        <label>1</label>
    </ligand>
</feature>
<feature type="binding site" evidence="9">
    <location>
        <position position="162"/>
    </location>
    <ligand>
        <name>Zn(2+)</name>
        <dbReference type="ChEBI" id="CHEBI:29105"/>
        <label>1</label>
    </ligand>
</feature>
<evidence type="ECO:0000256" key="3">
    <source>
        <dbReference type="ARBA" id="ARBA00022771"/>
    </source>
</evidence>
<dbReference type="FunFam" id="2.10.230.10:FF:000002">
    <property type="entry name" value="Molecular chaperone DnaJ"/>
    <property type="match status" value="1"/>
</dbReference>
<dbReference type="SUPFAM" id="SSF57938">
    <property type="entry name" value="DnaJ/Hsp40 cysteine-rich domain"/>
    <property type="match status" value="1"/>
</dbReference>
<dbReference type="CDD" id="cd10719">
    <property type="entry name" value="DnaJ_zf"/>
    <property type="match status" value="1"/>
</dbReference>
<dbReference type="HAMAP" id="MF_01152">
    <property type="entry name" value="DnaJ"/>
    <property type="match status" value="1"/>
</dbReference>
<dbReference type="PROSITE" id="PS51188">
    <property type="entry name" value="ZF_CR"/>
    <property type="match status" value="1"/>
</dbReference>
<dbReference type="InterPro" id="IPR001623">
    <property type="entry name" value="DnaJ_domain"/>
</dbReference>
<keyword evidence="2 9" id="KW-0677">Repeat</keyword>
<sequence length="377" mass="42054">MAAKRDYYEVLGVPKTATEQEIKKAYRALAKKYHPDVNKSPDAEEKFKEINEASEVLLDSKKRDRYDRFGHAGVEGQAGFGGFGNFEDLFKNMSGMGGRSSSFSDIFGEMFGEGPSNRSGFQNQRPIPGEDLVLDIELTWKELIFGTTKQVSLDLLTKCQTCHGQGAENPKDVMICPECHGAGQVVMDQQLGPFAFQSQQTCPECHGTGKIFTNKCHSCHGDSYYVTRRDVTLDIPKGLRPGQQLMISGAGHDSPYGGPKGNIYLNIHVKESLIFKISGNDLIMKYNLSYLDAILGHDIIVETYDGPLRIKVPQGTNSGEYITIRDRGLYKNINSHHRGDLKLLINIVVPNLVDRKTRKILEEIAQDTTFKIVNKLD</sequence>
<dbReference type="GO" id="GO:0005524">
    <property type="term" value="F:ATP binding"/>
    <property type="evidence" value="ECO:0007669"/>
    <property type="project" value="InterPro"/>
</dbReference>
<evidence type="ECO:0000256" key="1">
    <source>
        <dbReference type="ARBA" id="ARBA00022723"/>
    </source>
</evidence>
<evidence type="ECO:0000313" key="11">
    <source>
        <dbReference type="Proteomes" id="UP000232222"/>
    </source>
</evidence>
<evidence type="ECO:0000256" key="2">
    <source>
        <dbReference type="ARBA" id="ARBA00022737"/>
    </source>
</evidence>
<dbReference type="PANTHER" id="PTHR43096:SF10">
    <property type="entry name" value="CHAPERONE PROTEIN DNAJ A6, CHLOROPLASTIC"/>
    <property type="match status" value="1"/>
</dbReference>
<keyword evidence="9" id="KW-0235">DNA replication</keyword>
<evidence type="ECO:0000256" key="5">
    <source>
        <dbReference type="ARBA" id="ARBA00023186"/>
    </source>
</evidence>
<dbReference type="InterPro" id="IPR036410">
    <property type="entry name" value="HSP_DnaJ_Cys-rich_dom_sf"/>
</dbReference>
<dbReference type="KEGG" id="efr:EFREU_v1c03770"/>
<dbReference type="GO" id="GO:0006260">
    <property type="term" value="P:DNA replication"/>
    <property type="evidence" value="ECO:0007669"/>
    <property type="project" value="UniProtKB-KW"/>
</dbReference>
<comment type="similarity">
    <text evidence="7 9">Belongs to the DnaJ family.</text>
</comment>
<dbReference type="FunFam" id="1.10.287.110:FF:000034">
    <property type="entry name" value="Chaperone protein DnaJ"/>
    <property type="match status" value="1"/>
</dbReference>
<dbReference type="GO" id="GO:0051082">
    <property type="term" value="F:unfolded protein binding"/>
    <property type="evidence" value="ECO:0007669"/>
    <property type="project" value="UniProtKB-UniRule"/>
</dbReference>
<organism evidence="10 11">
    <name type="scientific">Entomoplasma freundtii</name>
    <dbReference type="NCBI Taxonomy" id="74700"/>
    <lineage>
        <taxon>Bacteria</taxon>
        <taxon>Bacillati</taxon>
        <taxon>Mycoplasmatota</taxon>
        <taxon>Mollicutes</taxon>
        <taxon>Entomoplasmatales</taxon>
        <taxon>Entomoplasmataceae</taxon>
        <taxon>Entomoplasma</taxon>
    </lineage>
</organism>
<dbReference type="CDD" id="cd06257">
    <property type="entry name" value="DnaJ"/>
    <property type="match status" value="1"/>
</dbReference>
<dbReference type="AlphaFoldDB" id="A0A2K8NUU7"/>